<dbReference type="InterPro" id="IPR001940">
    <property type="entry name" value="Peptidase_S1C"/>
</dbReference>
<protein>
    <recommendedName>
        <fullName evidence="5">Probable periplasmic serine endoprotease DegP-like</fullName>
        <ecNumber evidence="4">3.4.21.107</ecNumber>
    </recommendedName>
    <alternativeName>
        <fullName evidence="13">Protease Do</fullName>
    </alternativeName>
</protein>
<dbReference type="AlphaFoldDB" id="A0A3B1A096"/>
<evidence type="ECO:0000256" key="3">
    <source>
        <dbReference type="ARBA" id="ARBA00010541"/>
    </source>
</evidence>
<keyword evidence="8" id="KW-0677">Repeat</keyword>
<proteinExistence type="inferred from homology"/>
<dbReference type="SUPFAM" id="SSF50156">
    <property type="entry name" value="PDZ domain-like"/>
    <property type="match status" value="2"/>
</dbReference>
<reference evidence="15" key="1">
    <citation type="submission" date="2018-06" db="EMBL/GenBank/DDBJ databases">
        <authorList>
            <person name="Zhirakovskaya E."/>
        </authorList>
    </citation>
    <scope>NUCLEOTIDE SEQUENCE</scope>
</reference>
<gene>
    <name evidence="15" type="ORF">MNBD_GAMMA22-765</name>
</gene>
<evidence type="ECO:0000256" key="4">
    <source>
        <dbReference type="ARBA" id="ARBA00013035"/>
    </source>
</evidence>
<dbReference type="GO" id="GO:0004252">
    <property type="term" value="F:serine-type endopeptidase activity"/>
    <property type="evidence" value="ECO:0007669"/>
    <property type="project" value="InterPro"/>
</dbReference>
<evidence type="ECO:0000256" key="12">
    <source>
        <dbReference type="ARBA" id="ARBA00023016"/>
    </source>
</evidence>
<evidence type="ECO:0000313" key="15">
    <source>
        <dbReference type="EMBL" id="VAW93533.1"/>
    </source>
</evidence>
<comment type="catalytic activity">
    <reaction evidence="1">
        <text>Acts on substrates that are at least partially unfolded. The cleavage site P1 residue is normally between a pair of hydrophobic residues, such as Val-|-Val.</text>
        <dbReference type="EC" id="3.4.21.107"/>
    </reaction>
</comment>
<comment type="similarity">
    <text evidence="3">Belongs to the peptidase S1C family.</text>
</comment>
<comment type="subcellular location">
    <subcellularLocation>
        <location evidence="2">Periplasm</location>
    </subcellularLocation>
</comment>
<dbReference type="Gene3D" id="2.30.42.10">
    <property type="match status" value="2"/>
</dbReference>
<evidence type="ECO:0000256" key="11">
    <source>
        <dbReference type="ARBA" id="ARBA00022825"/>
    </source>
</evidence>
<evidence type="ECO:0000256" key="5">
    <source>
        <dbReference type="ARBA" id="ARBA00013958"/>
    </source>
</evidence>
<dbReference type="NCBIfam" id="TIGR02037">
    <property type="entry name" value="degP_htrA_DO"/>
    <property type="match status" value="1"/>
</dbReference>
<evidence type="ECO:0000256" key="7">
    <source>
        <dbReference type="ARBA" id="ARBA00022729"/>
    </source>
</evidence>
<evidence type="ECO:0000256" key="8">
    <source>
        <dbReference type="ARBA" id="ARBA00022737"/>
    </source>
</evidence>
<keyword evidence="12" id="KW-0346">Stress response</keyword>
<accession>A0A3B1A096</accession>
<evidence type="ECO:0000256" key="6">
    <source>
        <dbReference type="ARBA" id="ARBA00022670"/>
    </source>
</evidence>
<dbReference type="InterPro" id="IPR036034">
    <property type="entry name" value="PDZ_sf"/>
</dbReference>
<feature type="domain" description="PDZ" evidence="14">
    <location>
        <begin position="259"/>
        <end position="355"/>
    </location>
</feature>
<keyword evidence="9" id="KW-0574">Periplasm</keyword>
<organism evidence="15">
    <name type="scientific">hydrothermal vent metagenome</name>
    <dbReference type="NCBI Taxonomy" id="652676"/>
    <lineage>
        <taxon>unclassified sequences</taxon>
        <taxon>metagenomes</taxon>
        <taxon>ecological metagenomes</taxon>
    </lineage>
</organism>
<dbReference type="EC" id="3.4.21.107" evidence="4"/>
<dbReference type="SUPFAM" id="SSF50494">
    <property type="entry name" value="Trypsin-like serine proteases"/>
    <property type="match status" value="1"/>
</dbReference>
<evidence type="ECO:0000256" key="1">
    <source>
        <dbReference type="ARBA" id="ARBA00001772"/>
    </source>
</evidence>
<dbReference type="InterPro" id="IPR001478">
    <property type="entry name" value="PDZ"/>
</dbReference>
<keyword evidence="11" id="KW-0720">Serine protease</keyword>
<dbReference type="Pfam" id="PF13365">
    <property type="entry name" value="Trypsin_2"/>
    <property type="match status" value="1"/>
</dbReference>
<dbReference type="Pfam" id="PF13180">
    <property type="entry name" value="PDZ_2"/>
    <property type="match status" value="2"/>
</dbReference>
<dbReference type="GO" id="GO:0030313">
    <property type="term" value="C:cell envelope"/>
    <property type="evidence" value="ECO:0007669"/>
    <property type="project" value="UniProtKB-SubCell"/>
</dbReference>
<dbReference type="PROSITE" id="PS50106">
    <property type="entry name" value="PDZ"/>
    <property type="match status" value="2"/>
</dbReference>
<evidence type="ECO:0000259" key="14">
    <source>
        <dbReference type="PROSITE" id="PS50106"/>
    </source>
</evidence>
<keyword evidence="10" id="KW-0378">Hydrolase</keyword>
<dbReference type="CDD" id="cd10839">
    <property type="entry name" value="cpPDZ1_DegP-like"/>
    <property type="match status" value="1"/>
</dbReference>
<dbReference type="PANTHER" id="PTHR22939">
    <property type="entry name" value="SERINE PROTEASE FAMILY S1C HTRA-RELATED"/>
    <property type="match status" value="1"/>
</dbReference>
<dbReference type="PRINTS" id="PR00834">
    <property type="entry name" value="PROTEASES2C"/>
</dbReference>
<keyword evidence="6 15" id="KW-0645">Protease</keyword>
<feature type="domain" description="PDZ" evidence="14">
    <location>
        <begin position="377"/>
        <end position="445"/>
    </location>
</feature>
<dbReference type="GO" id="GO:0006508">
    <property type="term" value="P:proteolysis"/>
    <property type="evidence" value="ECO:0007669"/>
    <property type="project" value="UniProtKB-KW"/>
</dbReference>
<sequence length="480" mass="52466">MVNNQLKQLRKLSLSVFVLFSIISNSALAQLPDFTELVKDNSSAVVNISTKQKVKAQSSPFNNKNMPRSPHGNDNQWGELFEKFFGGQGMDIPKRDTQSLGSGFIVDGDGFVLTNYHVVKNADEIIVRLSDRRELNAEIIGTDKRSDVALLKIDAKNLPVVKIGSSKPLKVGEWVMAIGSPFGFDHSVSVGVVSAMGRKLPNETYVPFIQTDVAINPGNSGGPLFNLKGEVVGVNSQIYSRTGGFMGLSFAIPIDIVMNVVQQLKENGEVSRGYLGILIQDVNRKLAESFNMDKPQGAIVLKVLPDSPAENAGFKIGDIVINFNDNEIIYSSDLPVVVGRTEIDKEVDVKIIREGKEKTIEVTIGVLPTEKKSTKKSVAHSSKKMNRLGVAVTSITNEQRKKLDLDKRGLLVKEIQKKGPAFLAGIRKGDVILMMNNQNVTSISQFNQLLKSLPVGKSLPVLIQRGTSPTFLAIKLPEND</sequence>
<dbReference type="FunFam" id="2.40.10.120:FF:000007">
    <property type="entry name" value="Periplasmic serine endoprotease DegP-like"/>
    <property type="match status" value="1"/>
</dbReference>
<dbReference type="InterPro" id="IPR009003">
    <property type="entry name" value="Peptidase_S1_PA"/>
</dbReference>
<dbReference type="SMART" id="SM00228">
    <property type="entry name" value="PDZ"/>
    <property type="match status" value="2"/>
</dbReference>
<evidence type="ECO:0000256" key="10">
    <source>
        <dbReference type="ARBA" id="ARBA00022801"/>
    </source>
</evidence>
<dbReference type="InterPro" id="IPR011782">
    <property type="entry name" value="Pept_S1C_Do"/>
</dbReference>
<evidence type="ECO:0000256" key="13">
    <source>
        <dbReference type="ARBA" id="ARBA00032850"/>
    </source>
</evidence>
<name>A0A3B1A096_9ZZZZ</name>
<evidence type="ECO:0000256" key="2">
    <source>
        <dbReference type="ARBA" id="ARBA00004418"/>
    </source>
</evidence>
<dbReference type="PANTHER" id="PTHR22939:SF130">
    <property type="entry name" value="PERIPLASMIC SERINE ENDOPROTEASE DEGP-LIKE-RELATED"/>
    <property type="match status" value="1"/>
</dbReference>
<dbReference type="EMBL" id="UOFS01000013">
    <property type="protein sequence ID" value="VAW93533.1"/>
    <property type="molecule type" value="Genomic_DNA"/>
</dbReference>
<evidence type="ECO:0000256" key="9">
    <source>
        <dbReference type="ARBA" id="ARBA00022764"/>
    </source>
</evidence>
<dbReference type="Gene3D" id="2.40.10.120">
    <property type="match status" value="1"/>
</dbReference>
<keyword evidence="7" id="KW-0732">Signal</keyword>